<evidence type="ECO:0000313" key="5">
    <source>
        <dbReference type="Proteomes" id="UP001060123"/>
    </source>
</evidence>
<dbReference type="Proteomes" id="UP001060123">
    <property type="component" value="Chromosome"/>
</dbReference>
<gene>
    <name evidence="2" type="ORF">CWR43_26400</name>
    <name evidence="3" type="ORF">N2599_02625</name>
</gene>
<name>A0A2N0D1Z6_RHISU</name>
<dbReference type="Proteomes" id="UP000232164">
    <property type="component" value="Unassembled WGS sequence"/>
</dbReference>
<accession>A0A2N0D1Z6</accession>
<reference evidence="2 4" key="2">
    <citation type="submission" date="2017-12" db="EMBL/GenBank/DDBJ databases">
        <title>Genome sequence of Rhizobium sullae HCNT1 isolated from Sulla coronaria nodules and featuring peculiar denitrification phenotypes.</title>
        <authorList>
            <person name="De Diego-Diaz B."/>
            <person name="Treu L."/>
            <person name="Campanaro S."/>
            <person name="Da Silva Duarte V."/>
            <person name="Basaglia M."/>
            <person name="Favaro L."/>
            <person name="Casella S."/>
            <person name="Squartini A."/>
        </authorList>
    </citation>
    <scope>NUCLEOTIDE SEQUENCE [LARGE SCALE GENOMIC DNA]</scope>
    <source>
        <strain evidence="2 4">HCNT1</strain>
    </source>
</reference>
<evidence type="ECO:0000313" key="4">
    <source>
        <dbReference type="Proteomes" id="UP000232164"/>
    </source>
</evidence>
<dbReference type="EMBL" id="PIQN01000022">
    <property type="protein sequence ID" value="PKA40150.1"/>
    <property type="molecule type" value="Genomic_DNA"/>
</dbReference>
<dbReference type="STRING" id="1041146.GCA_000427985_00412"/>
<dbReference type="InterPro" id="IPR018841">
    <property type="entry name" value="DUF2442"/>
</dbReference>
<dbReference type="Pfam" id="PF10387">
    <property type="entry name" value="DUF2442"/>
    <property type="match status" value="1"/>
</dbReference>
<dbReference type="EMBL" id="CP104143">
    <property type="protein sequence ID" value="UWU14945.1"/>
    <property type="molecule type" value="Genomic_DNA"/>
</dbReference>
<dbReference type="RefSeq" id="WP_100772545.1">
    <property type="nucleotide sequence ID" value="NZ_CP104143.1"/>
</dbReference>
<reference evidence="2 4" key="1">
    <citation type="submission" date="2017-11" db="EMBL/GenBank/DDBJ databases">
        <authorList>
            <person name="Han C.G."/>
        </authorList>
    </citation>
    <scope>NUCLEOTIDE SEQUENCE [LARGE SCALE GENOMIC DNA]</scope>
    <source>
        <strain evidence="2 4">HCNT1</strain>
    </source>
</reference>
<evidence type="ECO:0000256" key="1">
    <source>
        <dbReference type="SAM" id="MobiDB-lite"/>
    </source>
</evidence>
<reference evidence="3" key="3">
    <citation type="submission" date="2022-09" db="EMBL/GenBank/DDBJ databases">
        <title>Australian commercial rhizobial inoculants.</title>
        <authorList>
            <person name="Kohlmeier M.G."/>
            <person name="O'Hara G.W."/>
            <person name="Colombi E."/>
            <person name="Ramsay J.P."/>
            <person name="Terpolilli J."/>
        </authorList>
    </citation>
    <scope>NUCLEOTIDE SEQUENCE</scope>
    <source>
        <strain evidence="3">WSM1592</strain>
    </source>
</reference>
<organism evidence="2 4">
    <name type="scientific">Rhizobium sullae</name>
    <name type="common">Rhizobium hedysari</name>
    <dbReference type="NCBI Taxonomy" id="50338"/>
    <lineage>
        <taxon>Bacteria</taxon>
        <taxon>Pseudomonadati</taxon>
        <taxon>Pseudomonadota</taxon>
        <taxon>Alphaproteobacteria</taxon>
        <taxon>Hyphomicrobiales</taxon>
        <taxon>Rhizobiaceae</taxon>
        <taxon>Rhizobium/Agrobacterium group</taxon>
        <taxon>Rhizobium</taxon>
    </lineage>
</organism>
<protein>
    <submittedName>
        <fullName evidence="2">DUF2442 domain-containing protein</fullName>
    </submittedName>
</protein>
<feature type="region of interest" description="Disordered" evidence="1">
    <location>
        <begin position="167"/>
        <end position="188"/>
    </location>
</feature>
<evidence type="ECO:0000313" key="2">
    <source>
        <dbReference type="EMBL" id="PKA40150.1"/>
    </source>
</evidence>
<dbReference type="Gene3D" id="3.30.2020.40">
    <property type="entry name" value="Uncharacterised protein PF10387, DUF2442"/>
    <property type="match status" value="1"/>
</dbReference>
<dbReference type="AlphaFoldDB" id="A0A2N0D1Z6"/>
<sequence>MHVFGDGEATINLLSADGHPELMWADGMKRNDIRRAMTITGDWQDDSLHDGGRSMNGLTDAQIDEALERGKRNRENEHRAVSARYEGHAGRLIVDLANGCTFAFPPQPVQSLGAASDEELTDVEVLRVGYGLYWKALDVDISVPGLFAGIFGTQAYMARRAGQTKSVAKSEAARVNGSKGGRPRKAAS</sequence>
<keyword evidence="5" id="KW-1185">Reference proteome</keyword>
<proteinExistence type="predicted"/>
<evidence type="ECO:0000313" key="3">
    <source>
        <dbReference type="EMBL" id="UWU14945.1"/>
    </source>
</evidence>